<accession>A0AAE3XDN4</accession>
<sequence length="193" mass="21594">MTQYAHLTHPITEAQFSALRAAQARAHIHADSPDVVVDGNGWSGPRTVIAARIGDAFFASEPDWHARLEQREIDDHWAHLLRDAQQLRELAAALTGRSGAVRYETDEENDEQTTEVLNEHELLSAGLTSTDLYVICRLIGLWGDRPMLFSYSGPQTYPLSALRTLALKQADEEEQRFDEARRHIRAAYAAMGG</sequence>
<organism evidence="1 2">
    <name type="scientific">Deinococcus soli</name>
    <name type="common">ex Cha et al. 2016</name>
    <dbReference type="NCBI Taxonomy" id="1309411"/>
    <lineage>
        <taxon>Bacteria</taxon>
        <taxon>Thermotogati</taxon>
        <taxon>Deinococcota</taxon>
        <taxon>Deinococci</taxon>
        <taxon>Deinococcales</taxon>
        <taxon>Deinococcaceae</taxon>
        <taxon>Deinococcus</taxon>
    </lineage>
</organism>
<gene>
    <name evidence="1" type="ORF">J2Y00_002179</name>
</gene>
<evidence type="ECO:0000313" key="2">
    <source>
        <dbReference type="Proteomes" id="UP001185331"/>
    </source>
</evidence>
<dbReference type="AlphaFoldDB" id="A0AAE3XDN4"/>
<name>A0AAE3XDN4_9DEIO</name>
<proteinExistence type="predicted"/>
<comment type="caution">
    <text evidence="1">The sequence shown here is derived from an EMBL/GenBank/DDBJ whole genome shotgun (WGS) entry which is preliminary data.</text>
</comment>
<dbReference type="RefSeq" id="WP_309852927.1">
    <property type="nucleotide sequence ID" value="NZ_JAVDQJ010000004.1"/>
</dbReference>
<evidence type="ECO:0000313" key="1">
    <source>
        <dbReference type="EMBL" id="MDR6218582.1"/>
    </source>
</evidence>
<protein>
    <submittedName>
        <fullName evidence="1">Uncharacterized protein</fullName>
    </submittedName>
</protein>
<dbReference type="Proteomes" id="UP001185331">
    <property type="component" value="Unassembled WGS sequence"/>
</dbReference>
<dbReference type="EMBL" id="JAVDQK010000005">
    <property type="protein sequence ID" value="MDR6218582.1"/>
    <property type="molecule type" value="Genomic_DNA"/>
</dbReference>
<reference evidence="1" key="1">
    <citation type="submission" date="2023-07" db="EMBL/GenBank/DDBJ databases">
        <title>Sorghum-associated microbial communities from plants grown in Nebraska, USA.</title>
        <authorList>
            <person name="Schachtman D."/>
        </authorList>
    </citation>
    <scope>NUCLEOTIDE SEQUENCE</scope>
    <source>
        <strain evidence="1">BE330</strain>
    </source>
</reference>